<keyword evidence="1" id="KW-0812">Transmembrane</keyword>
<evidence type="ECO:0000313" key="3">
    <source>
        <dbReference type="Proteomes" id="UP001499938"/>
    </source>
</evidence>
<gene>
    <name evidence="2" type="ORF">GCM10009811_11350</name>
</gene>
<sequence>MTTASSAGSVRKDTAICGAIFAGASMMWFGWGQQGGELGGLLVAGSLVAITVTALAALNIRRTPGRPTLSVDPRARGIYWGAVLAEVIAIVGSAALLNRAGHPAYLSSVTLAIVGLHFLPMMRAFRIRLLGAVAMACVLIGGAAAGGGLLGWWPAPTAAGLGGGLALLVAGVGCILGSRR</sequence>
<keyword evidence="1" id="KW-0472">Membrane</keyword>
<feature type="transmembrane region" description="Helical" evidence="1">
    <location>
        <begin position="129"/>
        <end position="153"/>
    </location>
</feature>
<dbReference type="RefSeq" id="WP_344082397.1">
    <property type="nucleotide sequence ID" value="NZ_BAAAPO010000018.1"/>
</dbReference>
<evidence type="ECO:0000313" key="2">
    <source>
        <dbReference type="EMBL" id="GAA1788051.1"/>
    </source>
</evidence>
<organism evidence="2 3">
    <name type="scientific">Nostocoides veronense</name>
    <dbReference type="NCBI Taxonomy" id="330836"/>
    <lineage>
        <taxon>Bacteria</taxon>
        <taxon>Bacillati</taxon>
        <taxon>Actinomycetota</taxon>
        <taxon>Actinomycetes</taxon>
        <taxon>Micrococcales</taxon>
        <taxon>Intrasporangiaceae</taxon>
        <taxon>Nostocoides</taxon>
    </lineage>
</organism>
<feature type="transmembrane region" description="Helical" evidence="1">
    <location>
        <begin position="38"/>
        <end position="58"/>
    </location>
</feature>
<keyword evidence="1" id="KW-1133">Transmembrane helix</keyword>
<feature type="transmembrane region" description="Helical" evidence="1">
    <location>
        <begin position="103"/>
        <end position="122"/>
    </location>
</feature>
<dbReference type="EMBL" id="BAAAPO010000018">
    <property type="protein sequence ID" value="GAA1788051.1"/>
    <property type="molecule type" value="Genomic_DNA"/>
</dbReference>
<evidence type="ECO:0000256" key="1">
    <source>
        <dbReference type="SAM" id="Phobius"/>
    </source>
</evidence>
<feature type="transmembrane region" description="Helical" evidence="1">
    <location>
        <begin position="78"/>
        <end position="97"/>
    </location>
</feature>
<keyword evidence="3" id="KW-1185">Reference proteome</keyword>
<name>A0ABN2LIT5_9MICO</name>
<reference evidence="2 3" key="1">
    <citation type="journal article" date="2019" name="Int. J. Syst. Evol. Microbiol.">
        <title>The Global Catalogue of Microorganisms (GCM) 10K type strain sequencing project: providing services to taxonomists for standard genome sequencing and annotation.</title>
        <authorList>
            <consortium name="The Broad Institute Genomics Platform"/>
            <consortium name="The Broad Institute Genome Sequencing Center for Infectious Disease"/>
            <person name="Wu L."/>
            <person name="Ma J."/>
        </authorList>
    </citation>
    <scope>NUCLEOTIDE SEQUENCE [LARGE SCALE GENOMIC DNA]</scope>
    <source>
        <strain evidence="2 3">JCM 15592</strain>
    </source>
</reference>
<feature type="transmembrane region" description="Helical" evidence="1">
    <location>
        <begin position="14"/>
        <end position="32"/>
    </location>
</feature>
<feature type="transmembrane region" description="Helical" evidence="1">
    <location>
        <begin position="159"/>
        <end position="178"/>
    </location>
</feature>
<proteinExistence type="predicted"/>
<dbReference type="Proteomes" id="UP001499938">
    <property type="component" value="Unassembled WGS sequence"/>
</dbReference>
<comment type="caution">
    <text evidence="2">The sequence shown here is derived from an EMBL/GenBank/DDBJ whole genome shotgun (WGS) entry which is preliminary data.</text>
</comment>
<accession>A0ABN2LIT5</accession>
<protein>
    <submittedName>
        <fullName evidence="2">Uncharacterized protein</fullName>
    </submittedName>
</protein>